<sequence>MDVDSITDTIARRACRHASVSWCGLFCSSNHVSCRLRKALQQHLLHITSRSQKSSKGRYRLSSGNNKRARAQGKQGSWQQADSDAATLQASLQQQLLHAAAHGDVSKLRQLVQQQGVDVNKPCGPQGRTALHAAAEHGQCSCCSVLLELGADSYVYDERQVSALMLAAMHGHERVVQVLLGAGADAFAVDEGGTNALLLAASCGSAGCVQQLLAEGVDADYHNSDLGAGEHALLAAAAGGWVQCVQLLLAAGARVNRADKEGRTALWVASRGGHMEVVRLLLRQPRIKHIQHFISGTSPLQTAQAAGHAGVASLLAAHLATCRHQQQQQLQQQSQEQQQQQVQEHSSSGQMLLDQQQQQQQQRQKQRGQPPRQQQHHHQLSKQEPGQPICRPGASVNTGKPSHSHAAAATMSAVAHVALVH</sequence>
<feature type="compositionally biased region" description="Low complexity" evidence="4">
    <location>
        <begin position="336"/>
        <end position="373"/>
    </location>
</feature>
<dbReference type="STRING" id="3088.A0A383VD65"/>
<keyword evidence="1" id="KW-0677">Repeat</keyword>
<keyword evidence="2 3" id="KW-0040">ANK repeat</keyword>
<dbReference type="PANTHER" id="PTHR24171:SF9">
    <property type="entry name" value="ANKYRIN REPEAT DOMAIN-CONTAINING PROTEIN 39"/>
    <property type="match status" value="1"/>
</dbReference>
<dbReference type="Pfam" id="PF12796">
    <property type="entry name" value="Ank_2"/>
    <property type="match status" value="2"/>
</dbReference>
<feature type="region of interest" description="Disordered" evidence="4">
    <location>
        <begin position="51"/>
        <end position="80"/>
    </location>
</feature>
<protein>
    <submittedName>
        <fullName evidence="5">Uncharacterized protein</fullName>
    </submittedName>
</protein>
<name>A0A383VD65_TETOB</name>
<dbReference type="PROSITE" id="PS50088">
    <property type="entry name" value="ANK_REPEAT"/>
    <property type="match status" value="5"/>
</dbReference>
<dbReference type="AlphaFoldDB" id="A0A383VD65"/>
<feature type="region of interest" description="Disordered" evidence="4">
    <location>
        <begin position="336"/>
        <end position="405"/>
    </location>
</feature>
<dbReference type="InterPro" id="IPR036770">
    <property type="entry name" value="Ankyrin_rpt-contain_sf"/>
</dbReference>
<dbReference type="PRINTS" id="PR01415">
    <property type="entry name" value="ANKYRIN"/>
</dbReference>
<proteinExistence type="predicted"/>
<dbReference type="Proteomes" id="UP000256970">
    <property type="component" value="Unassembled WGS sequence"/>
</dbReference>
<evidence type="ECO:0000256" key="3">
    <source>
        <dbReference type="PROSITE-ProRule" id="PRU00023"/>
    </source>
</evidence>
<feature type="repeat" description="ANK" evidence="3">
    <location>
        <begin position="261"/>
        <end position="283"/>
    </location>
</feature>
<reference evidence="5 6" key="1">
    <citation type="submission" date="2016-10" db="EMBL/GenBank/DDBJ databases">
        <authorList>
            <person name="Cai Z."/>
        </authorList>
    </citation>
    <scope>NUCLEOTIDE SEQUENCE [LARGE SCALE GENOMIC DNA]</scope>
</reference>
<organism evidence="5 6">
    <name type="scientific">Tetradesmus obliquus</name>
    <name type="common">Green alga</name>
    <name type="synonym">Acutodesmus obliquus</name>
    <dbReference type="NCBI Taxonomy" id="3088"/>
    <lineage>
        <taxon>Eukaryota</taxon>
        <taxon>Viridiplantae</taxon>
        <taxon>Chlorophyta</taxon>
        <taxon>core chlorophytes</taxon>
        <taxon>Chlorophyceae</taxon>
        <taxon>CS clade</taxon>
        <taxon>Sphaeropleales</taxon>
        <taxon>Scenedesmaceae</taxon>
        <taxon>Tetradesmus</taxon>
    </lineage>
</organism>
<feature type="repeat" description="ANK" evidence="3">
    <location>
        <begin position="159"/>
        <end position="191"/>
    </location>
</feature>
<dbReference type="InterPro" id="IPR002110">
    <property type="entry name" value="Ankyrin_rpt"/>
</dbReference>
<evidence type="ECO:0000313" key="5">
    <source>
        <dbReference type="EMBL" id="SZX62883.1"/>
    </source>
</evidence>
<dbReference type="PANTHER" id="PTHR24171">
    <property type="entry name" value="ANKYRIN REPEAT DOMAIN-CONTAINING PROTEIN 39-RELATED"/>
    <property type="match status" value="1"/>
</dbReference>
<dbReference type="SUPFAM" id="SSF48403">
    <property type="entry name" value="Ankyrin repeat"/>
    <property type="match status" value="1"/>
</dbReference>
<feature type="repeat" description="ANK" evidence="3">
    <location>
        <begin position="126"/>
        <end position="158"/>
    </location>
</feature>
<evidence type="ECO:0000256" key="4">
    <source>
        <dbReference type="SAM" id="MobiDB-lite"/>
    </source>
</evidence>
<accession>A0A383VD65</accession>
<dbReference type="EMBL" id="FNXT01000269">
    <property type="protein sequence ID" value="SZX62883.1"/>
    <property type="molecule type" value="Genomic_DNA"/>
</dbReference>
<keyword evidence="6" id="KW-1185">Reference proteome</keyword>
<evidence type="ECO:0000313" key="6">
    <source>
        <dbReference type="Proteomes" id="UP000256970"/>
    </source>
</evidence>
<feature type="repeat" description="ANK" evidence="3">
    <location>
        <begin position="192"/>
        <end position="224"/>
    </location>
</feature>
<dbReference type="Gene3D" id="1.25.40.20">
    <property type="entry name" value="Ankyrin repeat-containing domain"/>
    <property type="match status" value="2"/>
</dbReference>
<evidence type="ECO:0000256" key="1">
    <source>
        <dbReference type="ARBA" id="ARBA00022737"/>
    </source>
</evidence>
<dbReference type="SMART" id="SM00248">
    <property type="entry name" value="ANK"/>
    <property type="match status" value="7"/>
</dbReference>
<dbReference type="PROSITE" id="PS50297">
    <property type="entry name" value="ANK_REP_REGION"/>
    <property type="match status" value="3"/>
</dbReference>
<feature type="repeat" description="ANK" evidence="3">
    <location>
        <begin position="228"/>
        <end position="260"/>
    </location>
</feature>
<gene>
    <name evidence="5" type="ORF">BQ4739_LOCUS3460</name>
</gene>
<evidence type="ECO:0000256" key="2">
    <source>
        <dbReference type="ARBA" id="ARBA00023043"/>
    </source>
</evidence>